<name>A0A0B7AJK8_9EUPU</name>
<accession>A0A0B7AJK8</accession>
<gene>
    <name evidence="2" type="primary">ORF122656</name>
</gene>
<evidence type="ECO:0000313" key="2">
    <source>
        <dbReference type="EMBL" id="CEK80777.1"/>
    </source>
</evidence>
<reference evidence="2" key="1">
    <citation type="submission" date="2014-12" db="EMBL/GenBank/DDBJ databases">
        <title>Insight into the proteome of Arion vulgaris.</title>
        <authorList>
            <person name="Aradska J."/>
            <person name="Bulat T."/>
            <person name="Smidak R."/>
            <person name="Sarate P."/>
            <person name="Gangsoo J."/>
            <person name="Sialana F."/>
            <person name="Bilban M."/>
            <person name="Lubec G."/>
        </authorList>
    </citation>
    <scope>NUCLEOTIDE SEQUENCE</scope>
    <source>
        <tissue evidence="2">Skin</tissue>
    </source>
</reference>
<evidence type="ECO:0000259" key="1">
    <source>
        <dbReference type="Pfam" id="PF09350"/>
    </source>
</evidence>
<sequence length="178" mass="20671">MQRGDFDNLPGRGKPLDNSDYNPFIDLTTHNINKILVNNGFKPEWIMLSKEIRDDITVARGKLAVVRERLGPPPFSDQDNVKWTFHVDKFKASVQEINTKINKFNFIVPFMENQMVHYNIEGNIEKVINNPSRYIQADANGRPLYADSVSMQSDNKNENTTIQWKEVWSNIKQVFTVR</sequence>
<organism evidence="2">
    <name type="scientific">Arion vulgaris</name>
    <dbReference type="NCBI Taxonomy" id="1028688"/>
    <lineage>
        <taxon>Eukaryota</taxon>
        <taxon>Metazoa</taxon>
        <taxon>Spiralia</taxon>
        <taxon>Lophotrochozoa</taxon>
        <taxon>Mollusca</taxon>
        <taxon>Gastropoda</taxon>
        <taxon>Heterobranchia</taxon>
        <taxon>Euthyneura</taxon>
        <taxon>Panpulmonata</taxon>
        <taxon>Eupulmonata</taxon>
        <taxon>Stylommatophora</taxon>
        <taxon>Helicina</taxon>
        <taxon>Arionoidea</taxon>
        <taxon>Arionidae</taxon>
        <taxon>Arion</taxon>
    </lineage>
</organism>
<dbReference type="InterPro" id="IPR052573">
    <property type="entry name" value="DnaJ_C_subfamily_28"/>
</dbReference>
<dbReference type="AlphaFoldDB" id="A0A0B7AJK8"/>
<dbReference type="EMBL" id="HACG01033912">
    <property type="protein sequence ID" value="CEK80777.1"/>
    <property type="molecule type" value="Transcribed_RNA"/>
</dbReference>
<feature type="domain" description="DnaJ homologue subfamily C member 28 conserved" evidence="1">
    <location>
        <begin position="1"/>
        <end position="57"/>
    </location>
</feature>
<dbReference type="PANTHER" id="PTHR39158">
    <property type="entry name" value="OS08G0560600 PROTEIN"/>
    <property type="match status" value="1"/>
</dbReference>
<dbReference type="Pfam" id="PF09350">
    <property type="entry name" value="DJC28_CD"/>
    <property type="match status" value="1"/>
</dbReference>
<proteinExistence type="predicted"/>
<protein>
    <recommendedName>
        <fullName evidence="1">DnaJ homologue subfamily C member 28 conserved domain-containing protein</fullName>
    </recommendedName>
</protein>
<dbReference type="PANTHER" id="PTHR39158:SF1">
    <property type="entry name" value="DNAJ HOMOLOG SUBFAMILY C MEMBER 28"/>
    <property type="match status" value="1"/>
</dbReference>
<dbReference type="InterPro" id="IPR018961">
    <property type="entry name" value="DnaJ_homolog_subfam-C_membr-28"/>
</dbReference>